<organism evidence="1 2">
    <name type="scientific">Clavelina lepadiformis</name>
    <name type="common">Light-bulb sea squirt</name>
    <name type="synonym">Ascidia lepadiformis</name>
    <dbReference type="NCBI Taxonomy" id="159417"/>
    <lineage>
        <taxon>Eukaryota</taxon>
        <taxon>Metazoa</taxon>
        <taxon>Chordata</taxon>
        <taxon>Tunicata</taxon>
        <taxon>Ascidiacea</taxon>
        <taxon>Aplousobranchia</taxon>
        <taxon>Clavelinidae</taxon>
        <taxon>Clavelina</taxon>
    </lineage>
</organism>
<name>A0ABP0EY01_CLALP</name>
<accession>A0ABP0EY01</accession>
<dbReference type="EMBL" id="CAWYQH010000001">
    <property type="protein sequence ID" value="CAK8671263.1"/>
    <property type="molecule type" value="Genomic_DNA"/>
</dbReference>
<keyword evidence="2" id="KW-1185">Reference proteome</keyword>
<reference evidence="1 2" key="1">
    <citation type="submission" date="2024-02" db="EMBL/GenBank/DDBJ databases">
        <authorList>
            <person name="Daric V."/>
            <person name="Darras S."/>
        </authorList>
    </citation>
    <scope>NUCLEOTIDE SEQUENCE [LARGE SCALE GENOMIC DNA]</scope>
</reference>
<evidence type="ECO:0000313" key="2">
    <source>
        <dbReference type="Proteomes" id="UP001642483"/>
    </source>
</evidence>
<proteinExistence type="predicted"/>
<sequence>MKGPIHCTHAKLTFYRVLRPRQDLSIRIVKSGAKNWELSVIQSINIKFLTTLVTQGNKFLKIQAKHFSANFVYVIFGDDSYNSRCIAIFSTYLIESWKFESTKNTGCRSGDH</sequence>
<gene>
    <name evidence="1" type="ORF">CVLEPA_LOCUS312</name>
</gene>
<dbReference type="Proteomes" id="UP001642483">
    <property type="component" value="Unassembled WGS sequence"/>
</dbReference>
<comment type="caution">
    <text evidence="1">The sequence shown here is derived from an EMBL/GenBank/DDBJ whole genome shotgun (WGS) entry which is preliminary data.</text>
</comment>
<evidence type="ECO:0000313" key="1">
    <source>
        <dbReference type="EMBL" id="CAK8671263.1"/>
    </source>
</evidence>
<protein>
    <submittedName>
        <fullName evidence="1">Uncharacterized protein</fullName>
    </submittedName>
</protein>